<feature type="transmembrane region" description="Helical" evidence="1">
    <location>
        <begin position="12"/>
        <end position="29"/>
    </location>
</feature>
<organism evidence="2 3">
    <name type="scientific">Basidiobolus ranarum</name>
    <dbReference type="NCBI Taxonomy" id="34480"/>
    <lineage>
        <taxon>Eukaryota</taxon>
        <taxon>Fungi</taxon>
        <taxon>Fungi incertae sedis</taxon>
        <taxon>Zoopagomycota</taxon>
        <taxon>Entomophthoromycotina</taxon>
        <taxon>Basidiobolomycetes</taxon>
        <taxon>Basidiobolales</taxon>
        <taxon>Basidiobolaceae</taxon>
        <taxon>Basidiobolus</taxon>
    </lineage>
</organism>
<evidence type="ECO:0000313" key="2">
    <source>
        <dbReference type="EMBL" id="KAK9701350.1"/>
    </source>
</evidence>
<keyword evidence="3" id="KW-1185">Reference proteome</keyword>
<gene>
    <name evidence="2" type="ORF">K7432_011757</name>
</gene>
<feature type="transmembrane region" description="Helical" evidence="1">
    <location>
        <begin position="49"/>
        <end position="69"/>
    </location>
</feature>
<reference evidence="2 3" key="1">
    <citation type="submission" date="2023-04" db="EMBL/GenBank/DDBJ databases">
        <title>Genome of Basidiobolus ranarum AG-B5.</title>
        <authorList>
            <person name="Stajich J.E."/>
            <person name="Carter-House D."/>
            <person name="Gryganskyi A."/>
        </authorList>
    </citation>
    <scope>NUCLEOTIDE SEQUENCE [LARGE SCALE GENOMIC DNA]</scope>
    <source>
        <strain evidence="2 3">AG-B5</strain>
    </source>
</reference>
<dbReference type="Proteomes" id="UP001479436">
    <property type="component" value="Unassembled WGS sequence"/>
</dbReference>
<feature type="transmembrane region" description="Helical" evidence="1">
    <location>
        <begin position="172"/>
        <end position="190"/>
    </location>
</feature>
<keyword evidence="1" id="KW-1133">Transmembrane helix</keyword>
<evidence type="ECO:0000313" key="3">
    <source>
        <dbReference type="Proteomes" id="UP001479436"/>
    </source>
</evidence>
<feature type="transmembrane region" description="Helical" evidence="1">
    <location>
        <begin position="76"/>
        <end position="97"/>
    </location>
</feature>
<dbReference type="EMBL" id="JASJQH010007821">
    <property type="protein sequence ID" value="KAK9701350.1"/>
    <property type="molecule type" value="Genomic_DNA"/>
</dbReference>
<comment type="caution">
    <text evidence="2">The sequence shown here is derived from an EMBL/GenBank/DDBJ whole genome shotgun (WGS) entry which is preliminary data.</text>
</comment>
<proteinExistence type="predicted"/>
<accession>A0ABR2VTC6</accession>
<protein>
    <submittedName>
        <fullName evidence="2">Uncharacterized protein</fullName>
    </submittedName>
</protein>
<name>A0ABR2VTC6_9FUNG</name>
<keyword evidence="1" id="KW-0472">Membrane</keyword>
<keyword evidence="1" id="KW-0812">Transmembrane</keyword>
<evidence type="ECO:0000256" key="1">
    <source>
        <dbReference type="SAM" id="Phobius"/>
    </source>
</evidence>
<feature type="transmembrane region" description="Helical" evidence="1">
    <location>
        <begin position="134"/>
        <end position="152"/>
    </location>
</feature>
<sequence>MTRLALGLKLGNLFSICALLGLSTYFAVWDTGAIDEWFQHPNYFMPASFTNIIIPFIYLLFILFVLTQFRPEFDELVINGIEIWFTLSNIFTISWLVCLKFRWFYALEASMFGILISVSKLYQNLSYYRFQDWLSYFTVYLPFTMFTAWTIVDTIVTTFVVFFDLNRGDHEYSKYISMASIGLLTLVGLYQSERKGHAAYGLVIGWLVHNIFTHSHPYTKRLNSYNLEYRSLFGIAIEQSAEYYLNIVGLISCGVVLGSVGRGCLHEIISRLRIGTSEERRRLL</sequence>
<feature type="transmembrane region" description="Helical" evidence="1">
    <location>
        <begin position="243"/>
        <end position="265"/>
    </location>
</feature>